<evidence type="ECO:0000256" key="10">
    <source>
        <dbReference type="ARBA" id="ARBA00024323"/>
    </source>
</evidence>
<accession>Q6CVM2</accession>
<dbReference type="OMA" id="CEKPLES"/>
<dbReference type="GO" id="GO:0007007">
    <property type="term" value="P:inner mitochondrial membrane organization"/>
    <property type="evidence" value="ECO:0007669"/>
    <property type="project" value="TreeGrafter"/>
</dbReference>
<dbReference type="GO" id="GO:0047184">
    <property type="term" value="F:1-acylglycerophosphocholine O-acyltransferase activity"/>
    <property type="evidence" value="ECO:0007669"/>
    <property type="project" value="TreeGrafter"/>
</dbReference>
<keyword evidence="4" id="KW-1000">Mitochondrion outer membrane</keyword>
<keyword evidence="15" id="KW-1185">Reference proteome</keyword>
<evidence type="ECO:0000256" key="1">
    <source>
        <dbReference type="ARBA" id="ARBA00004137"/>
    </source>
</evidence>
<dbReference type="STRING" id="284590.Q6CVM2"/>
<keyword evidence="5" id="KW-0999">Mitochondrion inner membrane</keyword>
<organism evidence="14 15">
    <name type="scientific">Kluyveromyces lactis (strain ATCC 8585 / CBS 2359 / DSM 70799 / NBRC 1267 / NRRL Y-1140 / WM37)</name>
    <name type="common">Yeast</name>
    <name type="synonym">Candida sphaerica</name>
    <dbReference type="NCBI Taxonomy" id="284590"/>
    <lineage>
        <taxon>Eukaryota</taxon>
        <taxon>Fungi</taxon>
        <taxon>Dikarya</taxon>
        <taxon>Ascomycota</taxon>
        <taxon>Saccharomycotina</taxon>
        <taxon>Saccharomycetes</taxon>
        <taxon>Saccharomycetales</taxon>
        <taxon>Saccharomycetaceae</taxon>
        <taxon>Kluyveromyces</taxon>
    </lineage>
</organism>
<keyword evidence="3" id="KW-0808">Transferase</keyword>
<proteinExistence type="inferred from homology"/>
<dbReference type="AlphaFoldDB" id="Q6CVM2"/>
<keyword evidence="9" id="KW-0012">Acyltransferase</keyword>
<dbReference type="Pfam" id="PF01553">
    <property type="entry name" value="Acyltransferase"/>
    <property type="match status" value="1"/>
</dbReference>
<dbReference type="InterPro" id="IPR002123">
    <property type="entry name" value="Plipid/glycerol_acylTrfase"/>
</dbReference>
<dbReference type="eggNOG" id="KOG2847">
    <property type="taxonomic scope" value="Eukaryota"/>
</dbReference>
<evidence type="ECO:0000313" key="15">
    <source>
        <dbReference type="Proteomes" id="UP000000598"/>
    </source>
</evidence>
<evidence type="ECO:0000256" key="6">
    <source>
        <dbReference type="ARBA" id="ARBA00023098"/>
    </source>
</evidence>
<dbReference type="PRINTS" id="PR00979">
    <property type="entry name" value="TAFAZZIN"/>
</dbReference>
<dbReference type="PANTHER" id="PTHR12497">
    <property type="entry name" value="TAZ PROTEIN TAFAZZIN"/>
    <property type="match status" value="1"/>
</dbReference>
<dbReference type="HOGENOM" id="CLU_046747_1_1_1"/>
<dbReference type="PANTHER" id="PTHR12497:SF0">
    <property type="entry name" value="TAFAZZIN"/>
    <property type="match status" value="1"/>
</dbReference>
<gene>
    <name evidence="14" type="ORF">KLLA0_B10978g</name>
</gene>
<evidence type="ECO:0000313" key="14">
    <source>
        <dbReference type="EMBL" id="CAH02410.1"/>
    </source>
</evidence>
<reference evidence="14 15" key="1">
    <citation type="journal article" date="2004" name="Nature">
        <title>Genome evolution in yeasts.</title>
        <authorList>
            <consortium name="Genolevures"/>
            <person name="Dujon B."/>
            <person name="Sherman D."/>
            <person name="Fischer G."/>
            <person name="Durrens P."/>
            <person name="Casaregola S."/>
            <person name="Lafontaine I."/>
            <person name="de Montigny J."/>
            <person name="Marck C."/>
            <person name="Neuveglise C."/>
            <person name="Talla E."/>
            <person name="Goffard N."/>
            <person name="Frangeul L."/>
            <person name="Aigle M."/>
            <person name="Anthouard V."/>
            <person name="Babour A."/>
            <person name="Barbe V."/>
            <person name="Barnay S."/>
            <person name="Blanchin S."/>
            <person name="Beckerich J.M."/>
            <person name="Beyne E."/>
            <person name="Bleykasten C."/>
            <person name="Boisrame A."/>
            <person name="Boyer J."/>
            <person name="Cattolico L."/>
            <person name="Confanioleri F."/>
            <person name="de Daruvar A."/>
            <person name="Despons L."/>
            <person name="Fabre E."/>
            <person name="Fairhead C."/>
            <person name="Ferry-Dumazet H."/>
            <person name="Groppi A."/>
            <person name="Hantraye F."/>
            <person name="Hennequin C."/>
            <person name="Jauniaux N."/>
            <person name="Joyet P."/>
            <person name="Kachouri R."/>
            <person name="Kerrest A."/>
            <person name="Koszul R."/>
            <person name="Lemaire M."/>
            <person name="Lesur I."/>
            <person name="Ma L."/>
            <person name="Muller H."/>
            <person name="Nicaud J.M."/>
            <person name="Nikolski M."/>
            <person name="Oztas S."/>
            <person name="Ozier-Kalogeropoulos O."/>
            <person name="Pellenz S."/>
            <person name="Potier S."/>
            <person name="Richard G.F."/>
            <person name="Straub M.L."/>
            <person name="Suleau A."/>
            <person name="Swennene D."/>
            <person name="Tekaia F."/>
            <person name="Wesolowski-Louvel M."/>
            <person name="Westhof E."/>
            <person name="Wirth B."/>
            <person name="Zeniou-Meyer M."/>
            <person name="Zivanovic I."/>
            <person name="Bolotin-Fukuhara M."/>
            <person name="Thierry A."/>
            <person name="Bouchier C."/>
            <person name="Caudron B."/>
            <person name="Scarpelli C."/>
            <person name="Gaillardin C."/>
            <person name="Weissenbach J."/>
            <person name="Wincker P."/>
            <person name="Souciet J.L."/>
        </authorList>
    </citation>
    <scope>NUCLEOTIDE SEQUENCE [LARGE SCALE GENOMIC DNA]</scope>
    <source>
        <strain evidence="15">ATCC 8585 / CBS 2359 / DSM 70799 / NBRC 1267 / NRRL Y-1140 / WM37</strain>
    </source>
</reference>
<evidence type="ECO:0000259" key="13">
    <source>
        <dbReference type="SMART" id="SM00563"/>
    </source>
</evidence>
<dbReference type="InParanoid" id="Q6CVM2"/>
<keyword evidence="8" id="KW-0472">Membrane</keyword>
<evidence type="ECO:0000256" key="11">
    <source>
        <dbReference type="ARBA" id="ARBA00047906"/>
    </source>
</evidence>
<comment type="catalytic activity">
    <reaction evidence="11">
        <text>1'-[1,2-diacyl-sn-glycero-3-phospho],3'-[1-acyl-sn-glycero-3-phospho]-glycerol + a 1,2-diacyl-sn-glycero-3-phosphocholine = a cardiolipin + a 1-acyl-sn-glycero-3-phosphocholine</text>
        <dbReference type="Rhea" id="RHEA:33731"/>
        <dbReference type="ChEBI" id="CHEBI:57643"/>
        <dbReference type="ChEBI" id="CHEBI:58168"/>
        <dbReference type="ChEBI" id="CHEBI:62237"/>
        <dbReference type="ChEBI" id="CHEBI:64743"/>
    </reaction>
    <physiologicalReaction direction="left-to-right" evidence="11">
        <dbReference type="Rhea" id="RHEA:33732"/>
    </physiologicalReaction>
    <physiologicalReaction direction="right-to-left" evidence="11">
        <dbReference type="Rhea" id="RHEA:33733"/>
    </physiologicalReaction>
</comment>
<dbReference type="Proteomes" id="UP000000598">
    <property type="component" value="Chromosome B"/>
</dbReference>
<comment type="subcellular location">
    <subcellularLocation>
        <location evidence="1">Mitochondrion inner membrane</location>
        <topology evidence="1">Peripheral membrane protein</topology>
        <orientation evidence="1">Intermembrane side</orientation>
    </subcellularLocation>
    <subcellularLocation>
        <location evidence="10">Mitochondrion outer membrane</location>
        <topology evidence="10">Peripheral membrane protein</topology>
        <orientation evidence="10">Intermembrane side</orientation>
    </subcellularLocation>
</comment>
<dbReference type="GO" id="GO:0005741">
    <property type="term" value="C:mitochondrial outer membrane"/>
    <property type="evidence" value="ECO:0007669"/>
    <property type="project" value="UniProtKB-SubCell"/>
</dbReference>
<comment type="similarity">
    <text evidence="2 12">Belongs to the taffazin family.</text>
</comment>
<name>Q6CVM2_KLULA</name>
<evidence type="ECO:0000256" key="3">
    <source>
        <dbReference type="ARBA" id="ARBA00022679"/>
    </source>
</evidence>
<dbReference type="SMART" id="SM00563">
    <property type="entry name" value="PlsC"/>
    <property type="match status" value="1"/>
</dbReference>
<dbReference type="GO" id="GO:0005743">
    <property type="term" value="C:mitochondrial inner membrane"/>
    <property type="evidence" value="ECO:0007669"/>
    <property type="project" value="UniProtKB-SubCell"/>
</dbReference>
<evidence type="ECO:0000256" key="5">
    <source>
        <dbReference type="ARBA" id="ARBA00022792"/>
    </source>
</evidence>
<evidence type="ECO:0000256" key="4">
    <source>
        <dbReference type="ARBA" id="ARBA00022787"/>
    </source>
</evidence>
<evidence type="ECO:0000256" key="9">
    <source>
        <dbReference type="ARBA" id="ARBA00023315"/>
    </source>
</evidence>
<feature type="domain" description="Phospholipid/glycerol acyltransferase" evidence="13">
    <location>
        <begin position="71"/>
        <end position="255"/>
    </location>
</feature>
<keyword evidence="6" id="KW-0443">Lipid metabolism</keyword>
<keyword evidence="7" id="KW-0496">Mitochondrion</keyword>
<evidence type="ECO:0000256" key="8">
    <source>
        <dbReference type="ARBA" id="ARBA00023136"/>
    </source>
</evidence>
<dbReference type="GO" id="GO:0035965">
    <property type="term" value="P:cardiolipin acyl-chain remodeling"/>
    <property type="evidence" value="ECO:0007669"/>
    <property type="project" value="TreeGrafter"/>
</dbReference>
<dbReference type="PaxDb" id="284590-Q6CVM2"/>
<evidence type="ECO:0000256" key="7">
    <source>
        <dbReference type="ARBA" id="ARBA00023128"/>
    </source>
</evidence>
<dbReference type="FunCoup" id="Q6CVM2">
    <property type="interactions" value="122"/>
</dbReference>
<evidence type="ECO:0000256" key="12">
    <source>
        <dbReference type="RuleBase" id="RU365062"/>
    </source>
</evidence>
<protein>
    <recommendedName>
        <fullName evidence="12">Tafazzin family protein</fullName>
    </recommendedName>
</protein>
<dbReference type="EMBL" id="CR382122">
    <property type="protein sequence ID" value="CAH02410.1"/>
    <property type="molecule type" value="Genomic_DNA"/>
</dbReference>
<dbReference type="KEGG" id="kla:KLLA0_B10978g"/>
<sequence>MSFPDVLDRGDEFLSQYPRTNPFWQIASHGTCLLAVGISKFMLNTFYNVKLNNLEKLQEAVARTKTENRGLMTVMNHMSVVDDPFIWGVFPWSMYWDLDQIRWCLGAHNVCFQNKFLATFFSLGKVLSTERFGGGPFQGSIDASIRLLSPDDTLDLEWTPHHIEPLKKEIEKQPTLEGNNKIFDKLSVKDGHVVKYVAPVARSKPSWIHVYPEGFVLQLQPPFSNSMRYFRWGITRLILESTKSPIVVPMFSTGFEKIAPESSAGTMIERYLPRNMGAEINVTIGNPIDDAIIDGYRKEWLALCDKYHDPKNPTDLSWELKYGKEVQDLRSRLAAELRAHVAKIRHEERRFELEDERFKSAAWWGRYTETEGASDPDVKFIGQNWAIRRLQKFLNDYDDAENPGKHE</sequence>
<dbReference type="InterPro" id="IPR000872">
    <property type="entry name" value="Tafazzin"/>
</dbReference>
<evidence type="ECO:0000256" key="2">
    <source>
        <dbReference type="ARBA" id="ARBA00010524"/>
    </source>
</evidence>